<organism evidence="1 2">
    <name type="scientific">Pedobacter caeni</name>
    <dbReference type="NCBI Taxonomy" id="288992"/>
    <lineage>
        <taxon>Bacteria</taxon>
        <taxon>Pseudomonadati</taxon>
        <taxon>Bacteroidota</taxon>
        <taxon>Sphingobacteriia</taxon>
        <taxon>Sphingobacteriales</taxon>
        <taxon>Sphingobacteriaceae</taxon>
        <taxon>Pedobacter</taxon>
    </lineage>
</organism>
<name>A0A1M5NCE5_9SPHI</name>
<sequence length="369" mass="43420">MKKMFLLIFFIFIIIFGIDRLTVINLSPKLLFKRSEYKQFPELNDGLQSAKFSLYRATQTSKANIRYFPQKNFFLISNFKRNGHFNPIKIDSAGNNVFELNIDEKHHLKFLEAINCFLIESDSIYDLSADNPVAIPFTEVLNRDRNIEPERWVQIFEKLYQSSDIVLYGWHTDIQTTECIYFRTEGKWTKLYTFGSKGPMYIYSEGSEIKCKINKKEIPHKWHEEHYLKDVEKATYSNVHRYTDEYITPYNSDLSFFPDQALKYQPAGTLKTLAFSKEKYTDDGYLNPGIPSAFYGTSYYALNLDQDILHFKTRAYKHNGIGENVQTDMFLFDLPLAFVKRSAVSFLTYDYSTNFHENDKKGIYIIKKK</sequence>
<dbReference type="EMBL" id="FQUQ01000008">
    <property type="protein sequence ID" value="SHG87142.1"/>
    <property type="molecule type" value="Genomic_DNA"/>
</dbReference>
<accession>A0A1M5NCE5</accession>
<keyword evidence="2" id="KW-1185">Reference proteome</keyword>
<dbReference type="RefSeq" id="WP_073237894.1">
    <property type="nucleotide sequence ID" value="NZ_FQUQ01000008.1"/>
</dbReference>
<gene>
    <name evidence="1" type="ORF">SAMN04488522_10881</name>
</gene>
<dbReference type="STRING" id="288992.SAMN04488522_10881"/>
<evidence type="ECO:0000313" key="2">
    <source>
        <dbReference type="Proteomes" id="UP000184287"/>
    </source>
</evidence>
<evidence type="ECO:0000313" key="1">
    <source>
        <dbReference type="EMBL" id="SHG87142.1"/>
    </source>
</evidence>
<dbReference type="AlphaFoldDB" id="A0A1M5NCE5"/>
<reference evidence="2" key="1">
    <citation type="submission" date="2016-11" db="EMBL/GenBank/DDBJ databases">
        <authorList>
            <person name="Varghese N."/>
            <person name="Submissions S."/>
        </authorList>
    </citation>
    <scope>NUCLEOTIDE SEQUENCE [LARGE SCALE GENOMIC DNA]</scope>
    <source>
        <strain evidence="2">DSM 16990</strain>
    </source>
</reference>
<dbReference type="Proteomes" id="UP000184287">
    <property type="component" value="Unassembled WGS sequence"/>
</dbReference>
<protein>
    <submittedName>
        <fullName evidence="1">Uncharacterized protein</fullName>
    </submittedName>
</protein>
<dbReference type="OrthoDB" id="739776at2"/>
<proteinExistence type="predicted"/>